<dbReference type="InterPro" id="IPR016181">
    <property type="entry name" value="Acyl_CoA_acyltransferase"/>
</dbReference>
<dbReference type="AlphaFoldDB" id="A0A5C5CDQ6"/>
<reference evidence="2" key="2">
    <citation type="submission" date="2019-06" db="EMBL/GenBank/DDBJ databases">
        <authorList>
            <person name="Hu M."/>
        </authorList>
    </citation>
    <scope>NUCLEOTIDE SEQUENCE</scope>
    <source>
        <strain evidence="2">08RB2639</strain>
    </source>
</reference>
<evidence type="ECO:0000313" key="2">
    <source>
        <dbReference type="EMBL" id="TNV09472.1"/>
    </source>
</evidence>
<keyword evidence="4" id="KW-1185">Reference proteome</keyword>
<dbReference type="EMBL" id="VEWK01000013">
    <property type="protein sequence ID" value="TNV09472.1"/>
    <property type="molecule type" value="Genomic_DNA"/>
</dbReference>
<dbReference type="OrthoDB" id="7871902at2"/>
<dbReference type="RefSeq" id="WP_140022498.1">
    <property type="nucleotide sequence ID" value="NZ_JACIEX010000005.1"/>
</dbReference>
<gene>
    <name evidence="2" type="ORF">FIB18_20645</name>
    <name evidence="1" type="ORF">GGQ79_002622</name>
</gene>
<protein>
    <submittedName>
        <fullName evidence="1">GNAT superfamily N-acetyltransferase</fullName>
    </submittedName>
</protein>
<evidence type="ECO:0000313" key="3">
    <source>
        <dbReference type="Proteomes" id="UP000313390"/>
    </source>
</evidence>
<evidence type="ECO:0000313" key="4">
    <source>
        <dbReference type="Proteomes" id="UP000553980"/>
    </source>
</evidence>
<dbReference type="Proteomes" id="UP000313390">
    <property type="component" value="Unassembled WGS sequence"/>
</dbReference>
<evidence type="ECO:0000313" key="1">
    <source>
        <dbReference type="EMBL" id="MBB4094103.1"/>
    </source>
</evidence>
<accession>A0A5C5CDQ6</accession>
<dbReference type="Gene3D" id="3.40.630.30">
    <property type="match status" value="1"/>
</dbReference>
<dbReference type="SUPFAM" id="SSF55729">
    <property type="entry name" value="Acyl-CoA N-acyltransferases (Nat)"/>
    <property type="match status" value="1"/>
</dbReference>
<dbReference type="Proteomes" id="UP000553980">
    <property type="component" value="Unassembled WGS sequence"/>
</dbReference>
<sequence>MAVEIRVATTDDKPRLLEMAAKATAEVSPFPGDPTVIEATADKALSDPDFLVLAAKTYTGDGLATVGFFCARVGNGPFSVDRVAEEIAAYVEPDYRDGRTFEGFLSFYETWARNKGAKQIRMPAPRKGFERVLERRGYSLENTQFYKAIDNAWSNGR</sequence>
<proteinExistence type="predicted"/>
<reference evidence="1 4" key="3">
    <citation type="submission" date="2020-08" db="EMBL/GenBank/DDBJ databases">
        <title>Genomic Encyclopedia of Type Strains, Phase IV (KMG-IV): sequencing the most valuable type-strain genomes for metagenomic binning, comparative biology and taxonomic classification.</title>
        <authorList>
            <person name="Goeker M."/>
        </authorList>
    </citation>
    <scope>NUCLEOTIDE SEQUENCE [LARGE SCALE GENOMIC DNA]</scope>
    <source>
        <strain evidence="1 4">DSM 23868</strain>
    </source>
</reference>
<comment type="caution">
    <text evidence="2">The sequence shown here is derived from an EMBL/GenBank/DDBJ whole genome shotgun (WGS) entry which is preliminary data.</text>
</comment>
<reference evidence="2 3" key="1">
    <citation type="journal article" date="2011" name="Int. J. Syst. Evol. Microbiol.">
        <title>Ochrobactrum pecoris sp. nov., isolated from farm animals.</title>
        <authorList>
            <person name="Kampfer P."/>
            <person name="Huber B."/>
            <person name="Busse H.J."/>
            <person name="Scholz H.C."/>
            <person name="Tomaso H."/>
            <person name="Hotzel H."/>
            <person name="Melzer F."/>
        </authorList>
    </citation>
    <scope>NUCLEOTIDE SEQUENCE [LARGE SCALE GENOMIC DNA]</scope>
    <source>
        <strain evidence="2 3">08RB2639</strain>
    </source>
</reference>
<organism evidence="2 3">
    <name type="scientific">Brucella pecoris</name>
    <dbReference type="NCBI Taxonomy" id="867683"/>
    <lineage>
        <taxon>Bacteria</taxon>
        <taxon>Pseudomonadati</taxon>
        <taxon>Pseudomonadota</taxon>
        <taxon>Alphaproteobacteria</taxon>
        <taxon>Hyphomicrobiales</taxon>
        <taxon>Brucellaceae</taxon>
        <taxon>Brucella/Ochrobactrum group</taxon>
        <taxon>Brucella</taxon>
    </lineage>
</organism>
<dbReference type="EMBL" id="JACIEX010000005">
    <property type="protein sequence ID" value="MBB4094103.1"/>
    <property type="molecule type" value="Genomic_DNA"/>
</dbReference>
<name>A0A5C5CDQ6_9HYPH</name>